<dbReference type="Proteomes" id="UP000287527">
    <property type="component" value="Unassembled WGS sequence"/>
</dbReference>
<evidence type="ECO:0000313" key="5">
    <source>
        <dbReference type="Proteomes" id="UP000287527"/>
    </source>
</evidence>
<feature type="signal peptide" evidence="3">
    <location>
        <begin position="1"/>
        <end position="23"/>
    </location>
</feature>
<proteinExistence type="inferred from homology"/>
<dbReference type="PANTHER" id="PTHR35089">
    <property type="entry name" value="CHAPERONE PROTEIN SKP"/>
    <property type="match status" value="1"/>
</dbReference>
<dbReference type="GO" id="GO:0050821">
    <property type="term" value="P:protein stabilization"/>
    <property type="evidence" value="ECO:0007669"/>
    <property type="project" value="TreeGrafter"/>
</dbReference>
<evidence type="ECO:0000256" key="2">
    <source>
        <dbReference type="ARBA" id="ARBA00022729"/>
    </source>
</evidence>
<dbReference type="EMBL" id="SBII01000012">
    <property type="protein sequence ID" value="RWW92389.1"/>
    <property type="molecule type" value="Genomic_DNA"/>
</dbReference>
<keyword evidence="2 3" id="KW-0732">Signal</keyword>
<dbReference type="AlphaFoldDB" id="A0A444GN16"/>
<name>A0A444GN16_9FLAO</name>
<dbReference type="SMART" id="SM00935">
    <property type="entry name" value="OmpH"/>
    <property type="match status" value="1"/>
</dbReference>
<dbReference type="GO" id="GO:0005829">
    <property type="term" value="C:cytosol"/>
    <property type="evidence" value="ECO:0007669"/>
    <property type="project" value="TreeGrafter"/>
</dbReference>
<dbReference type="SUPFAM" id="SSF111384">
    <property type="entry name" value="OmpH-like"/>
    <property type="match status" value="1"/>
</dbReference>
<evidence type="ECO:0000256" key="1">
    <source>
        <dbReference type="ARBA" id="ARBA00009091"/>
    </source>
</evidence>
<protein>
    <submittedName>
        <fullName evidence="4">OmpH family outer membrane protein</fullName>
    </submittedName>
</protein>
<dbReference type="GO" id="GO:0051082">
    <property type="term" value="F:unfolded protein binding"/>
    <property type="evidence" value="ECO:0007669"/>
    <property type="project" value="InterPro"/>
</dbReference>
<keyword evidence="5" id="KW-1185">Reference proteome</keyword>
<comment type="similarity">
    <text evidence="1">Belongs to the Skp family.</text>
</comment>
<organism evidence="4 5">
    <name type="scientific">Flavobacterium cerinum</name>
    <dbReference type="NCBI Taxonomy" id="2502784"/>
    <lineage>
        <taxon>Bacteria</taxon>
        <taxon>Pseudomonadati</taxon>
        <taxon>Bacteroidota</taxon>
        <taxon>Flavobacteriia</taxon>
        <taxon>Flavobacteriales</taxon>
        <taxon>Flavobacteriaceae</taxon>
        <taxon>Flavobacterium</taxon>
    </lineage>
</organism>
<dbReference type="Pfam" id="PF03938">
    <property type="entry name" value="OmpH"/>
    <property type="match status" value="1"/>
</dbReference>
<reference evidence="4 5" key="1">
    <citation type="submission" date="2019-01" db="EMBL/GenBank/DDBJ databases">
        <title>Flavobacterium sp. nov.,isolated from freshwater.</title>
        <authorList>
            <person name="Zhang R."/>
            <person name="Du Z.-J."/>
        </authorList>
    </citation>
    <scope>NUCLEOTIDE SEQUENCE [LARGE SCALE GENOMIC DNA]</scope>
    <source>
        <strain evidence="4 5">1E403</strain>
    </source>
</reference>
<dbReference type="InterPro" id="IPR005632">
    <property type="entry name" value="Chaperone_Skp"/>
</dbReference>
<sequence length="169" mass="19097">MKNPKILFITILFFAAAHQQAGAQAKIAHIDVSQLMAVMPEMKAAEIQIDKLSKTYDNEYAKMVEDFKTKVKKYDSEAATTKNVVKDARNTELTEMRTRIDQHKETAYKELQTRQEAIYKPIVEKARKAIQKVGKAKGYRYVIDSTLGTDVVLADGPDLLADVKKELGF</sequence>
<dbReference type="PANTHER" id="PTHR35089:SF1">
    <property type="entry name" value="CHAPERONE PROTEIN SKP"/>
    <property type="match status" value="1"/>
</dbReference>
<dbReference type="OrthoDB" id="1524711at2"/>
<gene>
    <name evidence="4" type="ORF">EPI11_15910</name>
</gene>
<evidence type="ECO:0000313" key="4">
    <source>
        <dbReference type="EMBL" id="RWW92389.1"/>
    </source>
</evidence>
<accession>A0A444GN16</accession>
<feature type="chain" id="PRO_5019265350" evidence="3">
    <location>
        <begin position="24"/>
        <end position="169"/>
    </location>
</feature>
<dbReference type="RefSeq" id="WP_128390970.1">
    <property type="nucleotide sequence ID" value="NZ_SBII01000012.1"/>
</dbReference>
<evidence type="ECO:0000256" key="3">
    <source>
        <dbReference type="SAM" id="SignalP"/>
    </source>
</evidence>
<comment type="caution">
    <text evidence="4">The sequence shown here is derived from an EMBL/GenBank/DDBJ whole genome shotgun (WGS) entry which is preliminary data.</text>
</comment>
<dbReference type="InterPro" id="IPR024930">
    <property type="entry name" value="Skp_dom_sf"/>
</dbReference>
<dbReference type="Gene3D" id="3.30.910.20">
    <property type="entry name" value="Skp domain"/>
    <property type="match status" value="1"/>
</dbReference>